<dbReference type="Gene3D" id="2.60.470.10">
    <property type="entry name" value="Acid-sensing ion channels like domains"/>
    <property type="match status" value="2"/>
</dbReference>
<evidence type="ECO:0000256" key="12">
    <source>
        <dbReference type="ARBA" id="ARBA00023303"/>
    </source>
</evidence>
<dbReference type="PANTHER" id="PTHR11690">
    <property type="entry name" value="AMILORIDE-SENSITIVE SODIUM CHANNEL-RELATED"/>
    <property type="match status" value="1"/>
</dbReference>
<keyword evidence="10" id="KW-0325">Glycoprotein</keyword>
<keyword evidence="11 13" id="KW-0739">Sodium transport</keyword>
<evidence type="ECO:0000256" key="9">
    <source>
        <dbReference type="ARBA" id="ARBA00023136"/>
    </source>
</evidence>
<keyword evidence="4 13" id="KW-0894">Sodium channel</keyword>
<keyword evidence="12 13" id="KW-0407">Ion channel</keyword>
<dbReference type="WBParaSite" id="nRc.2.0.1.t38490-RA">
    <property type="protein sequence ID" value="nRc.2.0.1.t38490-RA"/>
    <property type="gene ID" value="nRc.2.0.1.g38490"/>
</dbReference>
<dbReference type="Pfam" id="PF00858">
    <property type="entry name" value="ASC"/>
    <property type="match status" value="3"/>
</dbReference>
<accession>A0A915KKY9</accession>
<dbReference type="PANTHER" id="PTHR11690:SF300">
    <property type="entry name" value="PICKPOCKET PROTEIN 19"/>
    <property type="match status" value="1"/>
</dbReference>
<name>A0A915KKY9_ROMCU</name>
<keyword evidence="7" id="KW-0915">Sodium</keyword>
<keyword evidence="5 13" id="KW-0812">Transmembrane</keyword>
<dbReference type="GO" id="GO:0015280">
    <property type="term" value="F:ligand-gated sodium channel activity"/>
    <property type="evidence" value="ECO:0007669"/>
    <property type="project" value="TreeGrafter"/>
</dbReference>
<proteinExistence type="inferred from homology"/>
<evidence type="ECO:0000256" key="7">
    <source>
        <dbReference type="ARBA" id="ARBA00023053"/>
    </source>
</evidence>
<comment type="subcellular location">
    <subcellularLocation>
        <location evidence="1">Membrane</location>
        <topology evidence="1">Multi-pass membrane protein</topology>
    </subcellularLocation>
</comment>
<evidence type="ECO:0000256" key="2">
    <source>
        <dbReference type="ARBA" id="ARBA00007193"/>
    </source>
</evidence>
<dbReference type="Proteomes" id="UP000887565">
    <property type="component" value="Unplaced"/>
</dbReference>
<dbReference type="AlphaFoldDB" id="A0A915KKY9"/>
<evidence type="ECO:0000256" key="10">
    <source>
        <dbReference type="ARBA" id="ARBA00023180"/>
    </source>
</evidence>
<sequence>MSIYDPDEASIMKKFEAYSCQDTAVFPSDRFRSTFNNYYDYLTVYSLMYQDMVLLCWFAGNRVPCTNNDRYFKLALTDLGPCFTFNEIRKTPNESGIFGPLKLNGVGPQQGFKFLMNVHQEEYCTPYNVYNGIGFLFGLKENYAPYDFNCEKGFFKIPARQCLPKFRSLRRPFQSNVTVSGLANFLETRSRNCKLFWIVANVVCILAAFALCCNSIAHYLAYEVKTTMKATYSCKDTAVYPTERFRTTFNNYYEFLAVFTLTYEDMVLLCWFAGDRIPCTNNDRYFNFALTDLGSCFSFNEIRKPPSQSGISDKLEVFHYDEVKNIHRGPLKLSGVGSQHGFKFLMNVHQEEYCTNYNVYDGIGFLFGLKENYAPYDFNCDKGFFKMAVGYDVNVNIKPTKFIRNTEHLRRCTNKPLVDYNGKHPIPYYRGFCLVFELVKLFYHTCHCIIPSYEFYTPYMNRHNFDFGDFPENVTMANDCDKAQKFHSCVSILMQKFWLNKLWQYLPLCPLPCSETVYTITFGMKKLSFNSLEVDKSVDSDIVKQAYYNATPEHFYIWSHQFYSVNVYFCVLLFRNLAERPVMLSMRLKFFFEDYYQECH</sequence>
<comment type="similarity">
    <text evidence="2 13">Belongs to the amiloride-sensitive sodium channel (TC 1.A.6) family.</text>
</comment>
<evidence type="ECO:0000313" key="16">
    <source>
        <dbReference type="WBParaSite" id="nRc.2.0.1.t38490-RA"/>
    </source>
</evidence>
<evidence type="ECO:0000256" key="4">
    <source>
        <dbReference type="ARBA" id="ARBA00022461"/>
    </source>
</evidence>
<evidence type="ECO:0000256" key="13">
    <source>
        <dbReference type="RuleBase" id="RU000679"/>
    </source>
</evidence>
<dbReference type="GO" id="GO:0005886">
    <property type="term" value="C:plasma membrane"/>
    <property type="evidence" value="ECO:0007669"/>
    <property type="project" value="TreeGrafter"/>
</dbReference>
<protein>
    <submittedName>
        <fullName evidence="16">Sodium channel protein Nach</fullName>
    </submittedName>
</protein>
<keyword evidence="9 14" id="KW-0472">Membrane</keyword>
<feature type="transmembrane region" description="Helical" evidence="14">
    <location>
        <begin position="195"/>
        <end position="221"/>
    </location>
</feature>
<evidence type="ECO:0000256" key="8">
    <source>
        <dbReference type="ARBA" id="ARBA00023065"/>
    </source>
</evidence>
<evidence type="ECO:0000256" key="3">
    <source>
        <dbReference type="ARBA" id="ARBA00022448"/>
    </source>
</evidence>
<evidence type="ECO:0000256" key="14">
    <source>
        <dbReference type="SAM" id="Phobius"/>
    </source>
</evidence>
<reference evidence="16" key="1">
    <citation type="submission" date="2022-11" db="UniProtKB">
        <authorList>
            <consortium name="WormBaseParasite"/>
        </authorList>
    </citation>
    <scope>IDENTIFICATION</scope>
</reference>
<evidence type="ECO:0000313" key="15">
    <source>
        <dbReference type="Proteomes" id="UP000887565"/>
    </source>
</evidence>
<keyword evidence="6 14" id="KW-1133">Transmembrane helix</keyword>
<evidence type="ECO:0000256" key="6">
    <source>
        <dbReference type="ARBA" id="ARBA00022989"/>
    </source>
</evidence>
<evidence type="ECO:0000256" key="11">
    <source>
        <dbReference type="ARBA" id="ARBA00023201"/>
    </source>
</evidence>
<evidence type="ECO:0000256" key="5">
    <source>
        <dbReference type="ARBA" id="ARBA00022692"/>
    </source>
</evidence>
<dbReference type="InterPro" id="IPR001873">
    <property type="entry name" value="ENaC"/>
</dbReference>
<organism evidence="15 16">
    <name type="scientific">Romanomermis culicivorax</name>
    <name type="common">Nematode worm</name>
    <dbReference type="NCBI Taxonomy" id="13658"/>
    <lineage>
        <taxon>Eukaryota</taxon>
        <taxon>Metazoa</taxon>
        <taxon>Ecdysozoa</taxon>
        <taxon>Nematoda</taxon>
        <taxon>Enoplea</taxon>
        <taxon>Dorylaimia</taxon>
        <taxon>Mermithida</taxon>
        <taxon>Mermithoidea</taxon>
        <taxon>Mermithidae</taxon>
        <taxon>Romanomermis</taxon>
    </lineage>
</organism>
<keyword evidence="15" id="KW-1185">Reference proteome</keyword>
<keyword evidence="3 13" id="KW-0813">Transport</keyword>
<keyword evidence="8 13" id="KW-0406">Ion transport</keyword>
<evidence type="ECO:0000256" key="1">
    <source>
        <dbReference type="ARBA" id="ARBA00004141"/>
    </source>
</evidence>